<proteinExistence type="predicted"/>
<name>A0A382TCX5_9ZZZZ</name>
<evidence type="ECO:0000313" key="1">
    <source>
        <dbReference type="EMBL" id="SVD19980.1"/>
    </source>
</evidence>
<protein>
    <submittedName>
        <fullName evidence="1">Uncharacterized protein</fullName>
    </submittedName>
</protein>
<reference evidence="1" key="1">
    <citation type="submission" date="2018-05" db="EMBL/GenBank/DDBJ databases">
        <authorList>
            <person name="Lanie J.A."/>
            <person name="Ng W.-L."/>
            <person name="Kazmierczak K.M."/>
            <person name="Andrzejewski T.M."/>
            <person name="Davidsen T.M."/>
            <person name="Wayne K.J."/>
            <person name="Tettelin H."/>
            <person name="Glass J.I."/>
            <person name="Rusch D."/>
            <person name="Podicherti R."/>
            <person name="Tsui H.-C.T."/>
            <person name="Winkler M.E."/>
        </authorList>
    </citation>
    <scope>NUCLEOTIDE SEQUENCE</scope>
</reference>
<dbReference type="AlphaFoldDB" id="A0A382TCX5"/>
<dbReference type="EMBL" id="UINC01135683">
    <property type="protein sequence ID" value="SVD19980.1"/>
    <property type="molecule type" value="Genomic_DNA"/>
</dbReference>
<sequence length="77" mass="8719">MTKEPNQKIQGYCKKCKAPVLLNSSDDQYGNTVTTLNCWNGHYAWVNIEGIESDLPVESQKQLTASLVKRISFFKLP</sequence>
<accession>A0A382TCX5</accession>
<organism evidence="1">
    <name type="scientific">marine metagenome</name>
    <dbReference type="NCBI Taxonomy" id="408172"/>
    <lineage>
        <taxon>unclassified sequences</taxon>
        <taxon>metagenomes</taxon>
        <taxon>ecological metagenomes</taxon>
    </lineage>
</organism>
<gene>
    <name evidence="1" type="ORF">METZ01_LOCUS372834</name>
</gene>